<proteinExistence type="predicted"/>
<sequence length="130" mass="14713">MSMKFSRFKKRKLKSNCCSKTTIATSENFQYQTTYLPLKSEGQHREQGSAFKKEWNPVTGDLLLVEIEIFWFPNCTVDADDGNPHHQGRSSGSRSKAEGFPVATHLPCRDILIKQFQFLDNEVGSLAIGL</sequence>
<evidence type="ECO:0000313" key="1">
    <source>
        <dbReference type="EMBL" id="VFQ96836.1"/>
    </source>
</evidence>
<gene>
    <name evidence="1" type="ORF">CCAM_LOCUS38612</name>
</gene>
<protein>
    <submittedName>
        <fullName evidence="1">Uncharacterized protein</fullName>
    </submittedName>
</protein>
<dbReference type="AlphaFoldDB" id="A0A484N8L1"/>
<name>A0A484N8L1_9ASTE</name>
<keyword evidence="2" id="KW-1185">Reference proteome</keyword>
<evidence type="ECO:0000313" key="2">
    <source>
        <dbReference type="Proteomes" id="UP000595140"/>
    </source>
</evidence>
<dbReference type="Proteomes" id="UP000595140">
    <property type="component" value="Unassembled WGS sequence"/>
</dbReference>
<accession>A0A484N8L1</accession>
<organism evidence="1 2">
    <name type="scientific">Cuscuta campestris</name>
    <dbReference type="NCBI Taxonomy" id="132261"/>
    <lineage>
        <taxon>Eukaryota</taxon>
        <taxon>Viridiplantae</taxon>
        <taxon>Streptophyta</taxon>
        <taxon>Embryophyta</taxon>
        <taxon>Tracheophyta</taxon>
        <taxon>Spermatophyta</taxon>
        <taxon>Magnoliopsida</taxon>
        <taxon>eudicotyledons</taxon>
        <taxon>Gunneridae</taxon>
        <taxon>Pentapetalae</taxon>
        <taxon>asterids</taxon>
        <taxon>lamiids</taxon>
        <taxon>Solanales</taxon>
        <taxon>Convolvulaceae</taxon>
        <taxon>Cuscuteae</taxon>
        <taxon>Cuscuta</taxon>
        <taxon>Cuscuta subgen. Grammica</taxon>
        <taxon>Cuscuta sect. Cleistogrammica</taxon>
    </lineage>
</organism>
<dbReference type="EMBL" id="OOIL02006271">
    <property type="protein sequence ID" value="VFQ96836.1"/>
    <property type="molecule type" value="Genomic_DNA"/>
</dbReference>
<reference evidence="1 2" key="1">
    <citation type="submission" date="2018-04" db="EMBL/GenBank/DDBJ databases">
        <authorList>
            <person name="Vogel A."/>
        </authorList>
    </citation>
    <scope>NUCLEOTIDE SEQUENCE [LARGE SCALE GENOMIC DNA]</scope>
</reference>